<evidence type="ECO:0000313" key="3">
    <source>
        <dbReference type="Proteomes" id="UP001367676"/>
    </source>
</evidence>
<organism evidence="2 3">
    <name type="scientific">Parthenolecanium corni</name>
    <dbReference type="NCBI Taxonomy" id="536013"/>
    <lineage>
        <taxon>Eukaryota</taxon>
        <taxon>Metazoa</taxon>
        <taxon>Ecdysozoa</taxon>
        <taxon>Arthropoda</taxon>
        <taxon>Hexapoda</taxon>
        <taxon>Insecta</taxon>
        <taxon>Pterygota</taxon>
        <taxon>Neoptera</taxon>
        <taxon>Paraneoptera</taxon>
        <taxon>Hemiptera</taxon>
        <taxon>Sternorrhyncha</taxon>
        <taxon>Coccoidea</taxon>
        <taxon>Coccidae</taxon>
        <taxon>Parthenolecanium</taxon>
    </lineage>
</organism>
<evidence type="ECO:0000313" key="2">
    <source>
        <dbReference type="EMBL" id="KAK7573430.1"/>
    </source>
</evidence>
<feature type="region of interest" description="Disordered" evidence="1">
    <location>
        <begin position="214"/>
        <end position="243"/>
    </location>
</feature>
<feature type="compositionally biased region" description="Pro residues" evidence="1">
    <location>
        <begin position="272"/>
        <end position="291"/>
    </location>
</feature>
<comment type="caution">
    <text evidence="2">The sequence shown here is derived from an EMBL/GenBank/DDBJ whole genome shotgun (WGS) entry which is preliminary data.</text>
</comment>
<evidence type="ECO:0000256" key="1">
    <source>
        <dbReference type="SAM" id="MobiDB-lite"/>
    </source>
</evidence>
<keyword evidence="3" id="KW-1185">Reference proteome</keyword>
<feature type="region of interest" description="Disordered" evidence="1">
    <location>
        <begin position="266"/>
        <end position="314"/>
    </location>
</feature>
<proteinExistence type="predicted"/>
<reference evidence="2 3" key="1">
    <citation type="submission" date="2024-03" db="EMBL/GenBank/DDBJ databases">
        <title>Adaptation during the transition from Ophiocordyceps entomopathogen to insect associate is accompanied by gene loss and intensified selection.</title>
        <authorList>
            <person name="Ward C.M."/>
            <person name="Onetto C.A."/>
            <person name="Borneman A.R."/>
        </authorList>
    </citation>
    <scope>NUCLEOTIDE SEQUENCE [LARGE SCALE GENOMIC DNA]</scope>
    <source>
        <strain evidence="2">AWRI1</strain>
        <tissue evidence="2">Single Adult Female</tissue>
    </source>
</reference>
<gene>
    <name evidence="2" type="ORF">V9T40_010621</name>
</gene>
<dbReference type="AlphaFoldDB" id="A0AAN9XYR4"/>
<sequence length="314" mass="34666">MGIFVTQIIISTTPESDLSISNKFARCQLLRPLRRAHVFVVIRNCSSRYAPFRSQIAHSDSPSAFASFVSAIHDVKFLSGGSRRRGQCEQIVCFFNSNGRAVAEMVEASHRFEVERLARRRTLATRRHHTPYTTSSASDGCDAVRCASSSVDSRLAFDLLPSGNTYLQVAVAVEVEVADVIVFKAVAIASSSTSRPATRCSHNYWVADLWHRRGHRRSEPPSTSTAMCSAQTAVPNEKSVNGRPTCRCRREWTPQQQLSVVTTVWGVTPPTQSAPPPPPPPPHPYPPPPQPSDNQKLRDTCGHHAPYTRHSNNG</sequence>
<feature type="compositionally biased region" description="Polar residues" evidence="1">
    <location>
        <begin position="220"/>
        <end position="234"/>
    </location>
</feature>
<name>A0AAN9XYR4_9HEMI</name>
<dbReference type="EMBL" id="JBBCAQ010000037">
    <property type="protein sequence ID" value="KAK7573430.1"/>
    <property type="molecule type" value="Genomic_DNA"/>
</dbReference>
<accession>A0AAN9XYR4</accession>
<protein>
    <submittedName>
        <fullName evidence="2">Uncharacterized protein</fullName>
    </submittedName>
</protein>
<dbReference type="Proteomes" id="UP001367676">
    <property type="component" value="Unassembled WGS sequence"/>
</dbReference>